<protein>
    <submittedName>
        <fullName evidence="2">Uncharacterized protein</fullName>
    </submittedName>
</protein>
<feature type="non-terminal residue" evidence="2">
    <location>
        <position position="1"/>
    </location>
</feature>
<feature type="region of interest" description="Disordered" evidence="1">
    <location>
        <begin position="1"/>
        <end position="20"/>
    </location>
</feature>
<proteinExistence type="predicted"/>
<keyword evidence="3" id="KW-1185">Reference proteome</keyword>
<feature type="non-terminal residue" evidence="2">
    <location>
        <position position="121"/>
    </location>
</feature>
<organism evidence="2 3">
    <name type="scientific">Prorocentrum cordatum</name>
    <dbReference type="NCBI Taxonomy" id="2364126"/>
    <lineage>
        <taxon>Eukaryota</taxon>
        <taxon>Sar</taxon>
        <taxon>Alveolata</taxon>
        <taxon>Dinophyceae</taxon>
        <taxon>Prorocentrales</taxon>
        <taxon>Prorocentraceae</taxon>
        <taxon>Prorocentrum</taxon>
    </lineage>
</organism>
<reference evidence="2" key="1">
    <citation type="submission" date="2023-10" db="EMBL/GenBank/DDBJ databases">
        <authorList>
            <person name="Chen Y."/>
            <person name="Shah S."/>
            <person name="Dougan E. K."/>
            <person name="Thang M."/>
            <person name="Chan C."/>
        </authorList>
    </citation>
    <scope>NUCLEOTIDE SEQUENCE [LARGE SCALE GENOMIC DNA]</scope>
</reference>
<evidence type="ECO:0000256" key="1">
    <source>
        <dbReference type="SAM" id="MobiDB-lite"/>
    </source>
</evidence>
<feature type="region of interest" description="Disordered" evidence="1">
    <location>
        <begin position="102"/>
        <end position="121"/>
    </location>
</feature>
<feature type="region of interest" description="Disordered" evidence="1">
    <location>
        <begin position="32"/>
        <end position="66"/>
    </location>
</feature>
<evidence type="ECO:0000313" key="3">
    <source>
        <dbReference type="Proteomes" id="UP001189429"/>
    </source>
</evidence>
<gene>
    <name evidence="2" type="ORF">PCOR1329_LOCUS17017</name>
</gene>
<name>A0ABN9R2D2_9DINO</name>
<dbReference type="Proteomes" id="UP001189429">
    <property type="component" value="Unassembled WGS sequence"/>
</dbReference>
<dbReference type="EMBL" id="CAUYUJ010005246">
    <property type="protein sequence ID" value="CAK0812877.1"/>
    <property type="molecule type" value="Genomic_DNA"/>
</dbReference>
<accession>A0ABN9R2D2</accession>
<feature type="compositionally biased region" description="Polar residues" evidence="1">
    <location>
        <begin position="9"/>
        <end position="20"/>
    </location>
</feature>
<evidence type="ECO:0000313" key="2">
    <source>
        <dbReference type="EMBL" id="CAK0812877.1"/>
    </source>
</evidence>
<comment type="caution">
    <text evidence="2">The sequence shown here is derived from an EMBL/GenBank/DDBJ whole genome shotgun (WGS) entry which is preliminary data.</text>
</comment>
<sequence length="121" mass="13430">EPPRHDGQLASTTSAWKEAEAQTQRLKLSVGLSPGSRLEKSMLETSPLLSRTRGSRASAPSWRASGAPETIAKIALENGRSESAEREQARQRADRLMSALFTLRRSNDPRPEELSLWPHLQ</sequence>